<proteinExistence type="predicted"/>
<evidence type="ECO:0000313" key="5">
    <source>
        <dbReference type="Proteomes" id="UP000002964"/>
    </source>
</evidence>
<dbReference type="Gene3D" id="1.10.530.10">
    <property type="match status" value="1"/>
</dbReference>
<evidence type="ECO:0000313" key="4">
    <source>
        <dbReference type="EMBL" id="EIC23913.1"/>
    </source>
</evidence>
<evidence type="ECO:0000259" key="3">
    <source>
        <dbReference type="Pfam" id="PF07916"/>
    </source>
</evidence>
<reference evidence="4 5" key="2">
    <citation type="submission" date="2011-11" db="EMBL/GenBank/DDBJ databases">
        <authorList>
            <consortium name="US DOE Joint Genome Institute"/>
            <person name="Lucas S."/>
            <person name="Han J."/>
            <person name="Lapidus A."/>
            <person name="Cheng J.-F."/>
            <person name="Goodwin L."/>
            <person name="Pitluck S."/>
            <person name="Peters L."/>
            <person name="Ovchinnikova G."/>
            <person name="Zhang X."/>
            <person name="Detter J.C."/>
            <person name="Han C."/>
            <person name="Tapia R."/>
            <person name="Land M."/>
            <person name="Hauser L."/>
            <person name="Kyrpides N."/>
            <person name="Ivanova N."/>
            <person name="Pagani I."/>
            <person name="Vogl K."/>
            <person name="Liu Z."/>
            <person name="Overmann J."/>
            <person name="Frigaard N.-U."/>
            <person name="Bryant D."/>
            <person name="Woyke T."/>
        </authorList>
    </citation>
    <scope>NUCLEOTIDE SEQUENCE [LARGE SCALE GENOMIC DNA]</scope>
    <source>
        <strain evidence="4 5">970</strain>
    </source>
</reference>
<feature type="compositionally biased region" description="Basic and acidic residues" evidence="1">
    <location>
        <begin position="679"/>
        <end position="689"/>
    </location>
</feature>
<feature type="transmembrane region" description="Helical" evidence="2">
    <location>
        <begin position="417"/>
        <end position="437"/>
    </location>
</feature>
<dbReference type="RefSeq" id="WP_009146536.1">
    <property type="nucleotide sequence ID" value="NZ_CP121471.1"/>
</dbReference>
<keyword evidence="2" id="KW-0812">Transmembrane</keyword>
<feature type="domain" description="TraG N-terminal Proteobacteria" evidence="3">
    <location>
        <begin position="3"/>
        <end position="455"/>
    </location>
</feature>
<feature type="transmembrane region" description="Helical" evidence="2">
    <location>
        <begin position="56"/>
        <end position="78"/>
    </location>
</feature>
<feature type="transmembrane region" description="Helical" evidence="2">
    <location>
        <begin position="336"/>
        <end position="355"/>
    </location>
</feature>
<dbReference type="STRING" id="631362.Thi970DRAFT_00048"/>
<name>H8YVH3_9GAMM</name>
<evidence type="ECO:0000256" key="2">
    <source>
        <dbReference type="SAM" id="Phobius"/>
    </source>
</evidence>
<organism evidence="4 5">
    <name type="scientific">Thiorhodovibrio frisius</name>
    <dbReference type="NCBI Taxonomy" id="631362"/>
    <lineage>
        <taxon>Bacteria</taxon>
        <taxon>Pseudomonadati</taxon>
        <taxon>Pseudomonadota</taxon>
        <taxon>Gammaproteobacteria</taxon>
        <taxon>Chromatiales</taxon>
        <taxon>Chromatiaceae</taxon>
        <taxon>Thiorhodovibrio</taxon>
    </lineage>
</organism>
<dbReference type="Proteomes" id="UP000002964">
    <property type="component" value="Unassembled WGS sequence"/>
</dbReference>
<feature type="transmembrane region" description="Helical" evidence="2">
    <location>
        <begin position="32"/>
        <end position="50"/>
    </location>
</feature>
<gene>
    <name evidence="4" type="ORF">Thi970DRAFT_00048</name>
</gene>
<dbReference type="eggNOG" id="COG4678">
    <property type="taxonomic scope" value="Bacteria"/>
</dbReference>
<protein>
    <submittedName>
        <fullName evidence="4">Muramidase (Phage lambda lysozyme)</fullName>
    </submittedName>
</protein>
<dbReference type="SUPFAM" id="SSF53955">
    <property type="entry name" value="Lysozyme-like"/>
    <property type="match status" value="1"/>
</dbReference>
<dbReference type="InterPro" id="IPR012931">
    <property type="entry name" value="TraG_N_Proteobacteria"/>
</dbReference>
<sequence length="1245" mass="130932">MFEIYSIGDAAFLTQILNAVAALTGTGDFRQLAAVGLVVGILLGMFQGLVNNTLYFGRLFIAMLIYLLAFGTSVSVTVEDAYTGSVRVVDHVPIGPAAVGSAMSNVGYGVTRLMEQAFSTPAMTGQGFADALQTLAGVRKATLSRASLGAANAPEPGTNVEGSLVNYVADCVLADVDTQRRSLDDILTAPDVTTALASSNVAFTTLYYEGGVPQTLRCDQAWARINAFLPASFLPAVKDTLQARFGVANTADVESKLQNAVDALAGAGRDAQDYVLMSAALGWLEKGIVLTHENRLQWAAATSVQQAIAQRNGQWAAEQALFMNIVRPMMTFFEGFIYAVAPLMGFAVALGPMGISLTGKWLMFALWTQLWLPVLAVTNLYLMMAAGRDLDALSNVAQLEPFSFYGLMQLDLVLQDWLATGGMLAAATPAIALMLIYGSAVTATHLAGRLRGSDHIDEKGLSPSVSSTAPALAISSGYQNTPYAGTLATGAESILPRFDLGTQASRETAVTEQALQQSSRQFLSTLGQTASMSAAHNRESFSQRALGFDYSASASETDKTFYSAGSSLSQQYAQTGLSANQMTGMLATGVGLAGGGRSGSAIAGELSGQLRDQYQVSDQLAERVADDIATRVTSDTGFQSSLASSVSADAQQGLRSVFTQGLSRQDSAQLQQSAADVVQDSRSHQRAERLSQSAAASGSYGAAEVGQRLAGNPALAGQAYSAIDRLGLTGDHQRVSDWYSAMGVFANPEQARAAAAMHLLAGYAKPDRALSGEERLQARETAFSILGDAFQGPGGTGANPANGAGLHGAAGVFGSTRDQVLGAGLPDPRAEVAGLDDRVAEGFLGNAALGGGDAVNRFHQDAQQRLMQSQAQREASLAEQRSDYWERQILGEANSHRSPAEATTDQLAGGIGNLLQRGIVQGDRAVAAFNGLLSGLQQGEGWSGAVAQARERYGDAIDGLASYQLQSLPENALTGTQEDFYRNQVDNGLLGNSAMGQALRFASPEQQALRERLVAEHGPDLGPAIAHQLTQAANSLDNSKLTEVMAYNRAEADAAEAQKKTESLAPGGLPGMAPAGLIHPNVSGGSAGAVLDVIARPESRGNYNALFGDADQQQLRLTDMTLEQVQQVQQQLVAERGGSPVGRYQILDDTLGGLIERMGLSGQERFSPALQDRMALVLAGDAGLSAWQSGRLSDETFANRLSTIWAGLPKDASNESHYEGQAGNRAQVGWTSVLQGLGRARQRDD</sequence>
<evidence type="ECO:0000256" key="1">
    <source>
        <dbReference type="SAM" id="MobiDB-lite"/>
    </source>
</evidence>
<accession>H8YVH3</accession>
<dbReference type="Pfam" id="PF07916">
    <property type="entry name" value="TraG_N"/>
    <property type="match status" value="1"/>
</dbReference>
<keyword evidence="2" id="KW-0472">Membrane</keyword>
<feature type="transmembrane region" description="Helical" evidence="2">
    <location>
        <begin position="361"/>
        <end position="382"/>
    </location>
</feature>
<dbReference type="AlphaFoldDB" id="H8YVH3"/>
<dbReference type="EMBL" id="JH603163">
    <property type="protein sequence ID" value="EIC23913.1"/>
    <property type="molecule type" value="Genomic_DNA"/>
</dbReference>
<dbReference type="HOGENOM" id="CLU_005189_0_0_6"/>
<dbReference type="OrthoDB" id="6717612at2"/>
<reference evidence="5" key="1">
    <citation type="submission" date="2011-06" db="EMBL/GenBank/DDBJ databases">
        <authorList>
            <consortium name="US DOE Joint Genome Institute (JGI-PGF)"/>
            <person name="Lucas S."/>
            <person name="Han J."/>
            <person name="Lapidus A."/>
            <person name="Cheng J.-F."/>
            <person name="Goodwin L."/>
            <person name="Pitluck S."/>
            <person name="Peters L."/>
            <person name="Land M.L."/>
            <person name="Hauser L."/>
            <person name="Vogl K."/>
            <person name="Liu Z."/>
            <person name="Overmann J."/>
            <person name="Frigaard N.-U."/>
            <person name="Bryant D.A."/>
            <person name="Woyke T.J."/>
        </authorList>
    </citation>
    <scope>NUCLEOTIDE SEQUENCE [LARGE SCALE GENOMIC DNA]</scope>
    <source>
        <strain evidence="5">970</strain>
    </source>
</reference>
<keyword evidence="2" id="KW-1133">Transmembrane helix</keyword>
<dbReference type="InterPro" id="IPR023346">
    <property type="entry name" value="Lysozyme-like_dom_sf"/>
</dbReference>
<keyword evidence="5" id="KW-1185">Reference proteome</keyword>
<feature type="region of interest" description="Disordered" evidence="1">
    <location>
        <begin position="671"/>
        <end position="694"/>
    </location>
</feature>